<evidence type="ECO:0000256" key="2">
    <source>
        <dbReference type="ARBA" id="ARBA00010271"/>
    </source>
</evidence>
<protein>
    <submittedName>
        <fullName evidence="9">Xyloglucan galactosyltransferase MUR3-like</fullName>
    </submittedName>
</protein>
<name>A0A6I9R5G7_ELAGV</name>
<dbReference type="RefSeq" id="XP_010920781.2">
    <property type="nucleotide sequence ID" value="XM_010922479.2"/>
</dbReference>
<evidence type="ECO:0000256" key="6">
    <source>
        <dbReference type="SAM" id="Phobius"/>
    </source>
</evidence>
<evidence type="ECO:0000259" key="7">
    <source>
        <dbReference type="Pfam" id="PF03016"/>
    </source>
</evidence>
<accession>A0A6I9R5G7</accession>
<reference evidence="9" key="1">
    <citation type="submission" date="2025-08" db="UniProtKB">
        <authorList>
            <consortium name="RefSeq"/>
        </authorList>
    </citation>
    <scope>IDENTIFICATION</scope>
</reference>
<dbReference type="OrthoDB" id="1924787at2759"/>
<keyword evidence="3" id="KW-0808">Transferase</keyword>
<dbReference type="GO" id="GO:0000139">
    <property type="term" value="C:Golgi membrane"/>
    <property type="evidence" value="ECO:0007669"/>
    <property type="project" value="UniProtKB-SubCell"/>
</dbReference>
<evidence type="ECO:0000313" key="9">
    <source>
        <dbReference type="RefSeq" id="XP_010920781.2"/>
    </source>
</evidence>
<gene>
    <name evidence="9" type="primary">LOC105044546</name>
</gene>
<sequence length="492" mass="56457">MDRSHSKLHVKFLQSRYIIPTALGLCLILFYGCPSKVSVSMATSGAQSPLLTQPLPRDRCSGRHIYVHDLPSRFNTDLLRDCRSLSQWTDMCLFTSNAGLGPLLANSEGIFSDAGWYATNQFALDVIFHNRMKRYKCLTTNSSRASAIFVPFYAGLDVARYLWGYNASVRDSLSLDLVRWLKSQPEWAPMEGKDHFLVAGRITWDFRRPSEEKNAWGGKFLVLPEAKNMTVLVIESSPWHSNDFAIPYPTYFHPSKDSEVFAWQGRMKQLERPWLFSFAGAQRPNQTTSIRSQLISQCRGSHRCKLMDCDLNASKCHSPSSVMKTFQSSVFCLQPPGDSYTRRSAFDSMIAGCVPVFFHPGSAYVQYLWHLPRNYTSYSVFISEDEVREAKVSIERVLSRFSEEKVRAMRDEVIRLIPRLIYADPRSRLENLEDAFDVAVEGVIERAEKLRREMLDLEGVSSAFEECNSWKYSLVGSEDKHEWDHFFSNKKR</sequence>
<feature type="transmembrane region" description="Helical" evidence="6">
    <location>
        <begin position="12"/>
        <end position="32"/>
    </location>
</feature>
<dbReference type="PROSITE" id="PS51257">
    <property type="entry name" value="PROKAR_LIPOPROTEIN"/>
    <property type="match status" value="1"/>
</dbReference>
<dbReference type="GO" id="GO:0016757">
    <property type="term" value="F:glycosyltransferase activity"/>
    <property type="evidence" value="ECO:0007669"/>
    <property type="project" value="UniProtKB-KW"/>
</dbReference>
<keyword evidence="3" id="KW-0328">Glycosyltransferase</keyword>
<evidence type="ECO:0000256" key="1">
    <source>
        <dbReference type="ARBA" id="ARBA00004323"/>
    </source>
</evidence>
<evidence type="ECO:0000313" key="8">
    <source>
        <dbReference type="Proteomes" id="UP000504607"/>
    </source>
</evidence>
<keyword evidence="4" id="KW-0735">Signal-anchor</keyword>
<dbReference type="InterPro" id="IPR004263">
    <property type="entry name" value="Exostosin"/>
</dbReference>
<organism evidence="8 9">
    <name type="scientific">Elaeis guineensis var. tenera</name>
    <name type="common">Oil palm</name>
    <dbReference type="NCBI Taxonomy" id="51953"/>
    <lineage>
        <taxon>Eukaryota</taxon>
        <taxon>Viridiplantae</taxon>
        <taxon>Streptophyta</taxon>
        <taxon>Embryophyta</taxon>
        <taxon>Tracheophyta</taxon>
        <taxon>Spermatophyta</taxon>
        <taxon>Magnoliopsida</taxon>
        <taxon>Liliopsida</taxon>
        <taxon>Arecaceae</taxon>
        <taxon>Arecoideae</taxon>
        <taxon>Cocoseae</taxon>
        <taxon>Elaeidinae</taxon>
        <taxon>Elaeis</taxon>
    </lineage>
</organism>
<dbReference type="PANTHER" id="PTHR11062">
    <property type="entry name" value="EXOSTOSIN HEPARAN SULFATE GLYCOSYLTRANSFERASE -RELATED"/>
    <property type="match status" value="1"/>
</dbReference>
<dbReference type="Pfam" id="PF03016">
    <property type="entry name" value="Exostosin_GT47"/>
    <property type="match status" value="1"/>
</dbReference>
<keyword evidence="6" id="KW-0472">Membrane</keyword>
<dbReference type="PANTHER" id="PTHR11062:SF117">
    <property type="entry name" value="XYLOGLUCAN-SPECIFIC GALACTURONOSYLTRANSFERASE 1"/>
    <property type="match status" value="1"/>
</dbReference>
<evidence type="ECO:0000256" key="5">
    <source>
        <dbReference type="ARBA" id="ARBA00023034"/>
    </source>
</evidence>
<evidence type="ECO:0000256" key="3">
    <source>
        <dbReference type="ARBA" id="ARBA00022676"/>
    </source>
</evidence>
<feature type="domain" description="Exostosin GT47" evidence="7">
    <location>
        <begin position="59"/>
        <end position="396"/>
    </location>
</feature>
<proteinExistence type="inferred from homology"/>
<comment type="subcellular location">
    <subcellularLocation>
        <location evidence="1">Golgi apparatus membrane</location>
        <topology evidence="1">Single-pass type II membrane protein</topology>
    </subcellularLocation>
</comment>
<keyword evidence="6" id="KW-0812">Transmembrane</keyword>
<dbReference type="InParanoid" id="A0A6I9R5G7"/>
<keyword evidence="5" id="KW-0333">Golgi apparatus</keyword>
<dbReference type="KEGG" id="egu:105044546"/>
<dbReference type="Proteomes" id="UP000504607">
    <property type="component" value="Chromosome 5"/>
</dbReference>
<comment type="similarity">
    <text evidence="2">Belongs to the glycosyltransferase 47 family.</text>
</comment>
<evidence type="ECO:0000256" key="4">
    <source>
        <dbReference type="ARBA" id="ARBA00022968"/>
    </source>
</evidence>
<dbReference type="InterPro" id="IPR040911">
    <property type="entry name" value="Exostosin_GT47"/>
</dbReference>
<dbReference type="GeneID" id="105044546"/>
<dbReference type="AlphaFoldDB" id="A0A6I9R5G7"/>
<keyword evidence="6" id="KW-1133">Transmembrane helix</keyword>
<keyword evidence="8" id="KW-1185">Reference proteome</keyword>